<gene>
    <name evidence="1" type="ORF">IHE45_01G096000</name>
</gene>
<keyword evidence="2" id="KW-1185">Reference proteome</keyword>
<accession>A0ACB7WWM3</accession>
<evidence type="ECO:0000313" key="2">
    <source>
        <dbReference type="Proteomes" id="UP000827976"/>
    </source>
</evidence>
<evidence type="ECO:0000313" key="1">
    <source>
        <dbReference type="EMBL" id="KAH7692898.1"/>
    </source>
</evidence>
<proteinExistence type="predicted"/>
<sequence length="113" mass="13145">MAMDMLLLLKLKMKLMITGSSNPHFVIHVVLLFLFLLKIPLAIQMRGSFTDMYFSMRLFLFRLNRVLFPDTPGRNGRRWERALRLFRERLAQRTASNAAANEESLLAVSMLTL</sequence>
<reference evidence="2" key="1">
    <citation type="journal article" date="2022" name="Nat. Commun.">
        <title>Chromosome evolution and the genetic basis of agronomically important traits in greater yam.</title>
        <authorList>
            <person name="Bredeson J.V."/>
            <person name="Lyons J.B."/>
            <person name="Oniyinde I.O."/>
            <person name="Okereke N.R."/>
            <person name="Kolade O."/>
            <person name="Nnabue I."/>
            <person name="Nwadili C.O."/>
            <person name="Hribova E."/>
            <person name="Parker M."/>
            <person name="Nwogha J."/>
            <person name="Shu S."/>
            <person name="Carlson J."/>
            <person name="Kariba R."/>
            <person name="Muthemba S."/>
            <person name="Knop K."/>
            <person name="Barton G.J."/>
            <person name="Sherwood A.V."/>
            <person name="Lopez-Montes A."/>
            <person name="Asiedu R."/>
            <person name="Jamnadass R."/>
            <person name="Muchugi A."/>
            <person name="Goodstein D."/>
            <person name="Egesi C.N."/>
            <person name="Featherston J."/>
            <person name="Asfaw A."/>
            <person name="Simpson G.G."/>
            <person name="Dolezel J."/>
            <person name="Hendre P.S."/>
            <person name="Van Deynze A."/>
            <person name="Kumar P.L."/>
            <person name="Obidiegwu J.E."/>
            <person name="Bhattacharjee R."/>
            <person name="Rokhsar D.S."/>
        </authorList>
    </citation>
    <scope>NUCLEOTIDE SEQUENCE [LARGE SCALE GENOMIC DNA]</scope>
    <source>
        <strain evidence="2">cv. TDa95/00328</strain>
    </source>
</reference>
<dbReference type="EMBL" id="CM037011">
    <property type="protein sequence ID" value="KAH7692898.1"/>
    <property type="molecule type" value="Genomic_DNA"/>
</dbReference>
<name>A0ACB7WWM3_DIOAL</name>
<dbReference type="Proteomes" id="UP000827976">
    <property type="component" value="Chromosome 1"/>
</dbReference>
<protein>
    <submittedName>
        <fullName evidence="1">Uncharacterized protein</fullName>
    </submittedName>
</protein>
<comment type="caution">
    <text evidence="1">The sequence shown here is derived from an EMBL/GenBank/DDBJ whole genome shotgun (WGS) entry which is preliminary data.</text>
</comment>
<organism evidence="1 2">
    <name type="scientific">Dioscorea alata</name>
    <name type="common">Purple yam</name>
    <dbReference type="NCBI Taxonomy" id="55571"/>
    <lineage>
        <taxon>Eukaryota</taxon>
        <taxon>Viridiplantae</taxon>
        <taxon>Streptophyta</taxon>
        <taxon>Embryophyta</taxon>
        <taxon>Tracheophyta</taxon>
        <taxon>Spermatophyta</taxon>
        <taxon>Magnoliopsida</taxon>
        <taxon>Liliopsida</taxon>
        <taxon>Dioscoreales</taxon>
        <taxon>Dioscoreaceae</taxon>
        <taxon>Dioscorea</taxon>
    </lineage>
</organism>